<dbReference type="PROSITE" id="PS51257">
    <property type="entry name" value="PROKAR_LIPOPROTEIN"/>
    <property type="match status" value="1"/>
</dbReference>
<dbReference type="EMBL" id="QGDO01000003">
    <property type="protein sequence ID" value="PWJ41752.1"/>
    <property type="molecule type" value="Genomic_DNA"/>
</dbReference>
<accession>A0A315Z8Y3</accession>
<dbReference type="OrthoDB" id="2111471at2"/>
<comment type="caution">
    <text evidence="2">The sequence shown here is derived from an EMBL/GenBank/DDBJ whole genome shotgun (WGS) entry which is preliminary data.</text>
</comment>
<gene>
    <name evidence="2" type="ORF">BC781_1032</name>
</gene>
<evidence type="ECO:0000259" key="1">
    <source>
        <dbReference type="Pfam" id="PF14321"/>
    </source>
</evidence>
<evidence type="ECO:0000313" key="3">
    <source>
        <dbReference type="Proteomes" id="UP000245535"/>
    </source>
</evidence>
<protein>
    <submittedName>
        <fullName evidence="2">Uncharacterized protein DUF4382</fullName>
    </submittedName>
</protein>
<keyword evidence="3" id="KW-1185">Reference proteome</keyword>
<dbReference type="AlphaFoldDB" id="A0A315Z8Y3"/>
<dbReference type="InterPro" id="IPR025491">
    <property type="entry name" value="DUF4382"/>
</dbReference>
<feature type="domain" description="DUF4382" evidence="1">
    <location>
        <begin position="28"/>
        <end position="169"/>
    </location>
</feature>
<sequence length="262" mass="28002">MLKSIFKYSIITLGLFSLFSCSDDENGTARVEVRLTDAPADYEEVNINVENVRLNLSSDESEEGWKDMEGVESGMYNLLELTGGVDALLANNELPAGYLSQIRLVLGDGNNLVVDGTEYALSTPSAQSSGLKINLQQELLDGITYKILLDFDVAKSIVEKGNGGYSLKPVIRAMAEAQTGAVLGQVNPVVQSMAYAIVDADTIASAATSEEGIFFLRGLEAANYKVAVVPATDSGYATVEEENVEVTIGEVNDLGVIDLSEL</sequence>
<dbReference type="Pfam" id="PF14321">
    <property type="entry name" value="DUF4382"/>
    <property type="match status" value="1"/>
</dbReference>
<name>A0A315Z8Y3_SEDFL</name>
<dbReference type="Proteomes" id="UP000245535">
    <property type="component" value="Unassembled WGS sequence"/>
</dbReference>
<dbReference type="RefSeq" id="WP_109618049.1">
    <property type="nucleotide sequence ID" value="NZ_QGDO01000003.1"/>
</dbReference>
<reference evidence="2 3" key="1">
    <citation type="submission" date="2018-03" db="EMBL/GenBank/DDBJ databases">
        <title>Genomic Encyclopedia of Archaeal and Bacterial Type Strains, Phase II (KMG-II): from individual species to whole genera.</title>
        <authorList>
            <person name="Goeker M."/>
        </authorList>
    </citation>
    <scope>NUCLEOTIDE SEQUENCE [LARGE SCALE GENOMIC DNA]</scope>
    <source>
        <strain evidence="2 3">DSM 28229</strain>
    </source>
</reference>
<evidence type="ECO:0000313" key="2">
    <source>
        <dbReference type="EMBL" id="PWJ41752.1"/>
    </source>
</evidence>
<organism evidence="2 3">
    <name type="scientific">Sediminitomix flava</name>
    <dbReference type="NCBI Taxonomy" id="379075"/>
    <lineage>
        <taxon>Bacteria</taxon>
        <taxon>Pseudomonadati</taxon>
        <taxon>Bacteroidota</taxon>
        <taxon>Cytophagia</taxon>
        <taxon>Cytophagales</taxon>
        <taxon>Flammeovirgaceae</taxon>
        <taxon>Sediminitomix</taxon>
    </lineage>
</organism>
<proteinExistence type="predicted"/>